<dbReference type="Proteomes" id="UP001595615">
    <property type="component" value="Unassembled WGS sequence"/>
</dbReference>
<protein>
    <submittedName>
        <fullName evidence="4">NAD(P)H-dependent flavin oxidoreductase</fullName>
        <ecNumber evidence="4">1.13.12.-</ecNumber>
    </submittedName>
</protein>
<evidence type="ECO:0000256" key="3">
    <source>
        <dbReference type="ARBA" id="ARBA00023002"/>
    </source>
</evidence>
<dbReference type="Pfam" id="PF03060">
    <property type="entry name" value="NMO"/>
    <property type="match status" value="1"/>
</dbReference>
<evidence type="ECO:0000313" key="5">
    <source>
        <dbReference type="Proteomes" id="UP001595615"/>
    </source>
</evidence>
<dbReference type="EMBL" id="JBHRXV010000008">
    <property type="protein sequence ID" value="MFC3712836.1"/>
    <property type="molecule type" value="Genomic_DNA"/>
</dbReference>
<reference evidence="5" key="1">
    <citation type="journal article" date="2019" name="Int. J. Syst. Evol. Microbiol.">
        <title>The Global Catalogue of Microorganisms (GCM) 10K type strain sequencing project: providing services to taxonomists for standard genome sequencing and annotation.</title>
        <authorList>
            <consortium name="The Broad Institute Genomics Platform"/>
            <consortium name="The Broad Institute Genome Sequencing Center for Infectious Disease"/>
            <person name="Wu L."/>
            <person name="Ma J."/>
        </authorList>
    </citation>
    <scope>NUCLEOTIDE SEQUENCE [LARGE SCALE GENOMIC DNA]</scope>
    <source>
        <strain evidence="5">KCTC 42644</strain>
    </source>
</reference>
<evidence type="ECO:0000256" key="2">
    <source>
        <dbReference type="ARBA" id="ARBA00022643"/>
    </source>
</evidence>
<evidence type="ECO:0000256" key="1">
    <source>
        <dbReference type="ARBA" id="ARBA00022630"/>
    </source>
</evidence>
<dbReference type="EC" id="1.13.12.-" evidence="4"/>
<keyword evidence="2" id="KW-0288">FMN</keyword>
<keyword evidence="5" id="KW-1185">Reference proteome</keyword>
<dbReference type="SUPFAM" id="SSF51412">
    <property type="entry name" value="Inosine monophosphate dehydrogenase (IMPDH)"/>
    <property type="match status" value="1"/>
</dbReference>
<dbReference type="PANTHER" id="PTHR32332">
    <property type="entry name" value="2-NITROPROPANE DIOXYGENASE"/>
    <property type="match status" value="1"/>
</dbReference>
<dbReference type="CDD" id="cd04730">
    <property type="entry name" value="NPD_like"/>
    <property type="match status" value="1"/>
</dbReference>
<accession>A0ABV7XAA4</accession>
<dbReference type="InterPro" id="IPR004136">
    <property type="entry name" value="NMO"/>
</dbReference>
<comment type="caution">
    <text evidence="4">The sequence shown here is derived from an EMBL/GenBank/DDBJ whole genome shotgun (WGS) entry which is preliminary data.</text>
</comment>
<dbReference type="InterPro" id="IPR013785">
    <property type="entry name" value="Aldolase_TIM"/>
</dbReference>
<organism evidence="4 5">
    <name type="scientific">Sphingoaurantiacus capsulatus</name>
    <dbReference type="NCBI Taxonomy" id="1771310"/>
    <lineage>
        <taxon>Bacteria</taxon>
        <taxon>Pseudomonadati</taxon>
        <taxon>Pseudomonadota</taxon>
        <taxon>Alphaproteobacteria</taxon>
        <taxon>Sphingomonadales</taxon>
        <taxon>Sphingosinicellaceae</taxon>
        <taxon>Sphingoaurantiacus</taxon>
    </lineage>
</organism>
<keyword evidence="3 4" id="KW-0560">Oxidoreductase</keyword>
<dbReference type="Gene3D" id="3.20.20.70">
    <property type="entry name" value="Aldolase class I"/>
    <property type="match status" value="1"/>
</dbReference>
<keyword evidence="1" id="KW-0285">Flavoprotein</keyword>
<sequence>MTLRTPICDLLGIEHPILLAGMGGVSYAEVCAAVSEAGGFGSLGMAGTSPEFIRGQMRRVKELTDKPFGVDLLAAQPETLIESVDVIIEEGAKAFIAGLGVPTSILEKLHGAGIVVMSMCGTVRHAEKAAEAGCDVVIVQGTEGGGHTGSVASVALWPQVVDAVDVPVIAAGGLYDGRGLAAALAFGCQGVWMGTRFIASAEAHAGQPYKDAIVAMSEADTVISRAFTGKTLRAIANETTKEWEGKPVQPFPMQAMESVRENRLGPIAGIVDNVDPAKQCLAAGQGGGGVREILPAAEIVRRTLQEAEAAIGRLPGFLVQQKQGVAVGP</sequence>
<gene>
    <name evidence="4" type="ORF">ACFOMD_09660</name>
</gene>
<proteinExistence type="predicted"/>
<evidence type="ECO:0000313" key="4">
    <source>
        <dbReference type="EMBL" id="MFC3712836.1"/>
    </source>
</evidence>
<dbReference type="PANTHER" id="PTHR32332:SF20">
    <property type="entry name" value="2-NITROPROPANE DIOXYGENASE-LIKE PROTEIN"/>
    <property type="match status" value="1"/>
</dbReference>
<dbReference type="RefSeq" id="WP_380860503.1">
    <property type="nucleotide sequence ID" value="NZ_JBHRXV010000008.1"/>
</dbReference>
<dbReference type="GO" id="GO:0016491">
    <property type="term" value="F:oxidoreductase activity"/>
    <property type="evidence" value="ECO:0007669"/>
    <property type="project" value="UniProtKB-KW"/>
</dbReference>
<name>A0ABV7XAA4_9SPHN</name>